<evidence type="ECO:0000313" key="2">
    <source>
        <dbReference type="Proteomes" id="UP000013523"/>
    </source>
</evidence>
<name>R4KG01_CLOPA</name>
<dbReference type="PATRIC" id="fig|86416.3.peg.3742"/>
<dbReference type="Proteomes" id="UP000013523">
    <property type="component" value="Chromosome"/>
</dbReference>
<organism evidence="1 2">
    <name type="scientific">Clostridium pasteurianum BC1</name>
    <dbReference type="NCBI Taxonomy" id="86416"/>
    <lineage>
        <taxon>Bacteria</taxon>
        <taxon>Bacillati</taxon>
        <taxon>Bacillota</taxon>
        <taxon>Clostridia</taxon>
        <taxon>Eubacteriales</taxon>
        <taxon>Clostridiaceae</taxon>
        <taxon>Clostridium</taxon>
    </lineage>
</organism>
<keyword evidence="2" id="KW-1185">Reference proteome</keyword>
<protein>
    <submittedName>
        <fullName evidence="1">Uncharacterized protein</fullName>
    </submittedName>
</protein>
<accession>R4KG01</accession>
<gene>
    <name evidence="1" type="ORF">Clopa_3744</name>
</gene>
<sequence length="38" mass="4171">MNKSIGILAHVDAGKTTSEAKPVRNLLILRNSSHKTLR</sequence>
<evidence type="ECO:0000313" key="1">
    <source>
        <dbReference type="EMBL" id="AGK98520.1"/>
    </source>
</evidence>
<dbReference type="EMBL" id="CP003261">
    <property type="protein sequence ID" value="AGK98520.1"/>
    <property type="molecule type" value="Genomic_DNA"/>
</dbReference>
<reference evidence="1 2" key="1">
    <citation type="submission" date="2012-01" db="EMBL/GenBank/DDBJ databases">
        <title>Complete sequence of chromosome of Clostridium pasteurianum BC1.</title>
        <authorList>
            <consortium name="US DOE Joint Genome Institute"/>
            <person name="Lucas S."/>
            <person name="Han J."/>
            <person name="Lapidus A."/>
            <person name="Cheng J.-F."/>
            <person name="Goodwin L."/>
            <person name="Pitluck S."/>
            <person name="Peters L."/>
            <person name="Mikhailova N."/>
            <person name="Teshima H."/>
            <person name="Detter J.C."/>
            <person name="Han C."/>
            <person name="Tapia R."/>
            <person name="Land M."/>
            <person name="Hauser L."/>
            <person name="Kyrpides N."/>
            <person name="Ivanova N."/>
            <person name="Pagani I."/>
            <person name="Dunn J."/>
            <person name="Taghavi S."/>
            <person name="Francis A."/>
            <person name="van der Lelie D."/>
            <person name="Woyke T."/>
        </authorList>
    </citation>
    <scope>NUCLEOTIDE SEQUENCE [LARGE SCALE GENOMIC DNA]</scope>
    <source>
        <strain evidence="1 2">BC1</strain>
    </source>
</reference>
<proteinExistence type="predicted"/>
<dbReference type="HOGENOM" id="CLU_3326594_0_0_9"/>
<dbReference type="AlphaFoldDB" id="R4KG01"/>
<dbReference type="KEGG" id="cpas:Clopa_3744"/>